<feature type="transmembrane region" description="Helical" evidence="6">
    <location>
        <begin position="344"/>
        <end position="364"/>
    </location>
</feature>
<keyword evidence="2" id="KW-1003">Cell membrane</keyword>
<evidence type="ECO:0000256" key="3">
    <source>
        <dbReference type="ARBA" id="ARBA00022692"/>
    </source>
</evidence>
<feature type="transmembrane region" description="Helical" evidence="6">
    <location>
        <begin position="376"/>
        <end position="397"/>
    </location>
</feature>
<evidence type="ECO:0000256" key="4">
    <source>
        <dbReference type="ARBA" id="ARBA00022989"/>
    </source>
</evidence>
<dbReference type="AlphaFoldDB" id="A0A430FU79"/>
<feature type="transmembrane region" description="Helical" evidence="6">
    <location>
        <begin position="84"/>
        <end position="107"/>
    </location>
</feature>
<dbReference type="PANTHER" id="PTHR30250:SF26">
    <property type="entry name" value="PSMA PROTEIN"/>
    <property type="match status" value="1"/>
</dbReference>
<proteinExistence type="predicted"/>
<name>A0A430FU79_9BIFI</name>
<organism evidence="7 8">
    <name type="scientific">Bifidobacterium samirii</name>
    <dbReference type="NCBI Taxonomy" id="2306974"/>
    <lineage>
        <taxon>Bacteria</taxon>
        <taxon>Bacillati</taxon>
        <taxon>Actinomycetota</taxon>
        <taxon>Actinomycetes</taxon>
        <taxon>Bifidobacteriales</taxon>
        <taxon>Bifidobacteriaceae</taxon>
        <taxon>Bifidobacterium</taxon>
    </lineage>
</organism>
<sequence>MRGGLRRIVIGMTATIIAFLVQIGVNFILTPYILATLGAEAYGFVPLVNTLVGYSSLLTGVLNAMAGRFIGLAYGQGDHERANVYFSSVMIADAALAVILAVPYALAAAFPQAVMDVPPALVDDVRWTFMLSAAGMEISLLTSVYGVVYYVSDRLDRSAVRGIEGNLLRAGVLVALFATMRPHICFVAGSALAMNVYQCLANVYYTRRLTPELRVRRSSFRWQAVRELTASGLWNSVNTLSYALLVSLDLYLANRFLGAAMAGRYSVARTMPQFVTNVAQTLVGVLGPSILHCYAQGRMGDMARSLHRSIRLMGLAVSLPAGYLIVFGQEFFRLWAPTEDPLPLQAMSVVPLVAMVVSGCTMPVSNVYIAMDRVRVPSLIFLACGVANVAVVLPLLAWTDLGIWAIIGVAAAMDIAKNLILSPMYAARCAGMPRRRMLAAECRGLAGLPIMIAVCCACRTLVAVDSWPAFVAAAGACALVAGSVGLIVATDRRERAAFAGKAVRWARVRIVGGGNDGR</sequence>
<comment type="subcellular location">
    <subcellularLocation>
        <location evidence="1">Cell membrane</location>
        <topology evidence="1">Multi-pass membrane protein</topology>
    </subcellularLocation>
</comment>
<feature type="transmembrane region" description="Helical" evidence="6">
    <location>
        <begin position="442"/>
        <end position="462"/>
    </location>
</feature>
<evidence type="ECO:0000256" key="6">
    <source>
        <dbReference type="SAM" id="Phobius"/>
    </source>
</evidence>
<evidence type="ECO:0000256" key="1">
    <source>
        <dbReference type="ARBA" id="ARBA00004651"/>
    </source>
</evidence>
<dbReference type="EMBL" id="QXGK01000008">
    <property type="protein sequence ID" value="RSX56688.1"/>
    <property type="molecule type" value="Genomic_DNA"/>
</dbReference>
<feature type="transmembrane region" description="Helical" evidence="6">
    <location>
        <begin position="228"/>
        <end position="253"/>
    </location>
</feature>
<feature type="transmembrane region" description="Helical" evidence="6">
    <location>
        <begin position="127"/>
        <end position="151"/>
    </location>
</feature>
<feature type="transmembrane region" description="Helical" evidence="6">
    <location>
        <begin position="273"/>
        <end position="291"/>
    </location>
</feature>
<accession>A0A430FU79</accession>
<dbReference type="Proteomes" id="UP000287470">
    <property type="component" value="Unassembled WGS sequence"/>
</dbReference>
<feature type="transmembrane region" description="Helical" evidence="6">
    <location>
        <begin position="312"/>
        <end position="332"/>
    </location>
</feature>
<feature type="transmembrane region" description="Helical" evidence="6">
    <location>
        <begin position="12"/>
        <end position="35"/>
    </location>
</feature>
<comment type="caution">
    <text evidence="7">The sequence shown here is derived from an EMBL/GenBank/DDBJ whole genome shotgun (WGS) entry which is preliminary data.</text>
</comment>
<keyword evidence="8" id="KW-1185">Reference proteome</keyword>
<feature type="transmembrane region" description="Helical" evidence="6">
    <location>
        <begin position="41"/>
        <end position="63"/>
    </location>
</feature>
<feature type="transmembrane region" description="Helical" evidence="6">
    <location>
        <begin position="403"/>
        <end position="421"/>
    </location>
</feature>
<keyword evidence="4 6" id="KW-1133">Transmembrane helix</keyword>
<dbReference type="GO" id="GO:0005886">
    <property type="term" value="C:plasma membrane"/>
    <property type="evidence" value="ECO:0007669"/>
    <property type="project" value="UniProtKB-SubCell"/>
</dbReference>
<evidence type="ECO:0000313" key="8">
    <source>
        <dbReference type="Proteomes" id="UP000287470"/>
    </source>
</evidence>
<evidence type="ECO:0000256" key="2">
    <source>
        <dbReference type="ARBA" id="ARBA00022475"/>
    </source>
</evidence>
<dbReference type="PANTHER" id="PTHR30250">
    <property type="entry name" value="PST FAMILY PREDICTED COLANIC ACID TRANSPORTER"/>
    <property type="match status" value="1"/>
</dbReference>
<evidence type="ECO:0000256" key="5">
    <source>
        <dbReference type="ARBA" id="ARBA00023136"/>
    </source>
</evidence>
<protein>
    <submittedName>
        <fullName evidence="7">Polysaccharide biosynthesis protein</fullName>
    </submittedName>
</protein>
<keyword evidence="5 6" id="KW-0472">Membrane</keyword>
<dbReference type="InterPro" id="IPR050833">
    <property type="entry name" value="Poly_Biosynth_Transport"/>
</dbReference>
<evidence type="ECO:0000313" key="7">
    <source>
        <dbReference type="EMBL" id="RSX56688.1"/>
    </source>
</evidence>
<dbReference type="OrthoDB" id="3224024at2"/>
<gene>
    <name evidence="7" type="ORF">D2E24_0978</name>
</gene>
<feature type="transmembrane region" description="Helical" evidence="6">
    <location>
        <begin position="468"/>
        <end position="489"/>
    </location>
</feature>
<keyword evidence="3 6" id="KW-0812">Transmembrane</keyword>
<reference evidence="7 8" key="1">
    <citation type="submission" date="2018-09" db="EMBL/GenBank/DDBJ databases">
        <title>Characterization of the phylogenetic diversity of five novel species belonging to the genus Bifidobacterium.</title>
        <authorList>
            <person name="Lugli G.A."/>
            <person name="Duranti S."/>
            <person name="Milani C."/>
        </authorList>
    </citation>
    <scope>NUCLEOTIDE SEQUENCE [LARGE SCALE GENOMIC DNA]</scope>
    <source>
        <strain evidence="7 8">2033B</strain>
    </source>
</reference>